<feature type="region of interest" description="Disordered" evidence="1">
    <location>
        <begin position="1"/>
        <end position="22"/>
    </location>
</feature>
<proteinExistence type="predicted"/>
<gene>
    <name evidence="2" type="ORF">PODLI_1B002888</name>
</gene>
<protein>
    <submittedName>
        <fullName evidence="2">Uncharacterized protein</fullName>
    </submittedName>
</protein>
<accession>A0AA35PE66</accession>
<keyword evidence="3" id="KW-1185">Reference proteome</keyword>
<feature type="compositionally biased region" description="Polar residues" evidence="1">
    <location>
        <begin position="174"/>
        <end position="184"/>
    </location>
</feature>
<name>A0AA35PE66_9SAUR</name>
<evidence type="ECO:0000256" key="1">
    <source>
        <dbReference type="SAM" id="MobiDB-lite"/>
    </source>
</evidence>
<organism evidence="2 3">
    <name type="scientific">Podarcis lilfordi</name>
    <name type="common">Lilford's wall lizard</name>
    <dbReference type="NCBI Taxonomy" id="74358"/>
    <lineage>
        <taxon>Eukaryota</taxon>
        <taxon>Metazoa</taxon>
        <taxon>Chordata</taxon>
        <taxon>Craniata</taxon>
        <taxon>Vertebrata</taxon>
        <taxon>Euteleostomi</taxon>
        <taxon>Lepidosauria</taxon>
        <taxon>Squamata</taxon>
        <taxon>Bifurcata</taxon>
        <taxon>Unidentata</taxon>
        <taxon>Episquamata</taxon>
        <taxon>Laterata</taxon>
        <taxon>Lacertibaenia</taxon>
        <taxon>Lacertidae</taxon>
        <taxon>Podarcis</taxon>
    </lineage>
</organism>
<evidence type="ECO:0000313" key="3">
    <source>
        <dbReference type="Proteomes" id="UP001178461"/>
    </source>
</evidence>
<feature type="region of interest" description="Disordered" evidence="1">
    <location>
        <begin position="249"/>
        <end position="282"/>
    </location>
</feature>
<dbReference type="EMBL" id="OX395134">
    <property type="protein sequence ID" value="CAI5784989.1"/>
    <property type="molecule type" value="Genomic_DNA"/>
</dbReference>
<feature type="compositionally biased region" description="Pro residues" evidence="1">
    <location>
        <begin position="192"/>
        <end position="207"/>
    </location>
</feature>
<sequence>MPRARLVSGPPPRPGGGQLGPTELTHARLTATVIKKTCAQASEYPEAKAGPAPRNALPGRDTCCRVCLACVAVVATGSGRGLDFRQKDFQDVSKFGILMTLAAAFLTSFGGAKENRRVAIRSGRDKNAKRGAISQPRGRELFLGPAMHPLVLAASPGRGTPTDWRLPDRKGSQEAGSSTEVSTASERRSGAQPPPEAPAGEKPPPRAPSLRKKSRGRRGSLRSRTALSRQHSRPSFLLLSAPSLLLAAAAESSPHPTELPEPRAEGEAPPLGKAEYKPRKEGRAARLVSCPHLGQSAPDRAPYASGGSLLIAAEWLG</sequence>
<feature type="region of interest" description="Disordered" evidence="1">
    <location>
        <begin position="120"/>
        <end position="140"/>
    </location>
</feature>
<feature type="compositionally biased region" description="Basic residues" evidence="1">
    <location>
        <begin position="209"/>
        <end position="221"/>
    </location>
</feature>
<dbReference type="Proteomes" id="UP001178461">
    <property type="component" value="Chromosome 9"/>
</dbReference>
<dbReference type="AlphaFoldDB" id="A0AA35PE66"/>
<evidence type="ECO:0000313" key="2">
    <source>
        <dbReference type="EMBL" id="CAI5784989.1"/>
    </source>
</evidence>
<feature type="region of interest" description="Disordered" evidence="1">
    <location>
        <begin position="152"/>
        <end position="234"/>
    </location>
</feature>
<reference evidence="2" key="1">
    <citation type="submission" date="2022-12" db="EMBL/GenBank/DDBJ databases">
        <authorList>
            <person name="Alioto T."/>
            <person name="Alioto T."/>
            <person name="Gomez Garrido J."/>
        </authorList>
    </citation>
    <scope>NUCLEOTIDE SEQUENCE</scope>
</reference>